<keyword evidence="4 5" id="KW-0472">Membrane</keyword>
<evidence type="ECO:0000256" key="3">
    <source>
        <dbReference type="ARBA" id="ARBA00022989"/>
    </source>
</evidence>
<gene>
    <name evidence="7" type="ORF">EYC82_15720</name>
</gene>
<feature type="transmembrane region" description="Helical" evidence="5">
    <location>
        <begin position="130"/>
        <end position="148"/>
    </location>
</feature>
<keyword evidence="3 5" id="KW-1133">Transmembrane helix</keyword>
<feature type="transmembrane region" description="Helical" evidence="5">
    <location>
        <begin position="390"/>
        <end position="414"/>
    </location>
</feature>
<keyword evidence="2 5" id="KW-0812">Transmembrane</keyword>
<feature type="transmembrane region" description="Helical" evidence="5">
    <location>
        <begin position="108"/>
        <end position="124"/>
    </location>
</feature>
<feature type="domain" description="O-antigen ligase-related" evidence="6">
    <location>
        <begin position="230"/>
        <end position="402"/>
    </location>
</feature>
<evidence type="ECO:0000313" key="7">
    <source>
        <dbReference type="EMBL" id="MCX2978815.1"/>
    </source>
</evidence>
<feature type="transmembrane region" description="Helical" evidence="5">
    <location>
        <begin position="426"/>
        <end position="445"/>
    </location>
</feature>
<reference evidence="7" key="1">
    <citation type="submission" date="2019-02" db="EMBL/GenBank/DDBJ databases">
        <authorList>
            <person name="Li S.-H."/>
        </authorList>
    </citation>
    <scope>NUCLEOTIDE SEQUENCE</scope>
    <source>
        <strain evidence="7">IMCC11814</strain>
    </source>
</reference>
<evidence type="ECO:0000313" key="8">
    <source>
        <dbReference type="Proteomes" id="UP001143304"/>
    </source>
</evidence>
<comment type="subcellular location">
    <subcellularLocation>
        <location evidence="1">Membrane</location>
        <topology evidence="1">Multi-pass membrane protein</topology>
    </subcellularLocation>
</comment>
<dbReference type="Proteomes" id="UP001143304">
    <property type="component" value="Unassembled WGS sequence"/>
</dbReference>
<dbReference type="GO" id="GO:0016874">
    <property type="term" value="F:ligase activity"/>
    <property type="evidence" value="ECO:0007669"/>
    <property type="project" value="UniProtKB-KW"/>
</dbReference>
<feature type="transmembrane region" description="Helical" evidence="5">
    <location>
        <begin position="155"/>
        <end position="177"/>
    </location>
</feature>
<dbReference type="InterPro" id="IPR007016">
    <property type="entry name" value="O-antigen_ligase-rel_domated"/>
</dbReference>
<feature type="transmembrane region" description="Helical" evidence="5">
    <location>
        <begin position="451"/>
        <end position="467"/>
    </location>
</feature>
<keyword evidence="8" id="KW-1185">Reference proteome</keyword>
<protein>
    <submittedName>
        <fullName evidence="7">O-antigen ligase family protein</fullName>
    </submittedName>
</protein>
<sequence>MVANSTYLPTLATSTAGKRNTSHMNNRTAASGETHVPLWESVFAVFGILLCSRALNNIFSVVPMEGEAIAPGGITAKLVIYLAFYGITAVLLMRDWNAFLQLVSRQKILVSLLVLALFSPLWSFDPMTSLEKVVGLFGCTSLGLYLYLRFPALNLLQILAAALAIILMASFFVALAYPETGLMTGAHEDLWRGVFQHKNRLGRYSVLAGVVFVTLAIWQPNQRALLIAGCGFALLLVVMSGSKTSLICGLIVFSCLAFYLFRDGRRGFAVGVTLFALISGACLVTQTVYKIVPSFLISEPANCLQKKLSGSSGACNIIEAASLRGPQSLKFKTGRGRVELWGHVLHKVKERPLLGYGVGGFWRGNKEPSNYIWEREPWHPTHAHNGFVDLAAQLGLIGAVIFGASVFSPALFAIRSGLTKGAQMETIVFGAILGSLLLGNLGESFLLKTNSFTWALMVATLLTLSSAERTTKRALARE</sequence>
<keyword evidence="7" id="KW-0436">Ligase</keyword>
<organism evidence="7 8">
    <name type="scientific">Candidatus Marimicrobium litorale</name>
    <dbReference type="NCBI Taxonomy" id="2518991"/>
    <lineage>
        <taxon>Bacteria</taxon>
        <taxon>Pseudomonadati</taxon>
        <taxon>Pseudomonadota</taxon>
        <taxon>Gammaproteobacteria</taxon>
        <taxon>Cellvibrionales</taxon>
        <taxon>Halieaceae</taxon>
        <taxon>Marimicrobium</taxon>
    </lineage>
</organism>
<dbReference type="Pfam" id="PF04932">
    <property type="entry name" value="Wzy_C"/>
    <property type="match status" value="1"/>
</dbReference>
<name>A0ABT3TAF1_9GAMM</name>
<feature type="transmembrane region" description="Helical" evidence="5">
    <location>
        <begin position="244"/>
        <end position="261"/>
    </location>
</feature>
<proteinExistence type="predicted"/>
<evidence type="ECO:0000256" key="1">
    <source>
        <dbReference type="ARBA" id="ARBA00004141"/>
    </source>
</evidence>
<evidence type="ECO:0000259" key="6">
    <source>
        <dbReference type="Pfam" id="PF04932"/>
    </source>
</evidence>
<dbReference type="EMBL" id="SHNO01000001">
    <property type="protein sequence ID" value="MCX2978815.1"/>
    <property type="molecule type" value="Genomic_DNA"/>
</dbReference>
<dbReference type="InterPro" id="IPR051533">
    <property type="entry name" value="WaaL-like"/>
</dbReference>
<dbReference type="PANTHER" id="PTHR37422:SF13">
    <property type="entry name" value="LIPOPOLYSACCHARIDE BIOSYNTHESIS PROTEIN PA4999-RELATED"/>
    <property type="match status" value="1"/>
</dbReference>
<feature type="transmembrane region" description="Helical" evidence="5">
    <location>
        <begin position="201"/>
        <end position="218"/>
    </location>
</feature>
<accession>A0ABT3TAF1</accession>
<feature type="transmembrane region" description="Helical" evidence="5">
    <location>
        <begin position="78"/>
        <end position="96"/>
    </location>
</feature>
<evidence type="ECO:0000256" key="2">
    <source>
        <dbReference type="ARBA" id="ARBA00022692"/>
    </source>
</evidence>
<evidence type="ECO:0000256" key="4">
    <source>
        <dbReference type="ARBA" id="ARBA00023136"/>
    </source>
</evidence>
<feature type="transmembrane region" description="Helical" evidence="5">
    <location>
        <begin position="268"/>
        <end position="289"/>
    </location>
</feature>
<comment type="caution">
    <text evidence="7">The sequence shown here is derived from an EMBL/GenBank/DDBJ whole genome shotgun (WGS) entry which is preliminary data.</text>
</comment>
<evidence type="ECO:0000256" key="5">
    <source>
        <dbReference type="SAM" id="Phobius"/>
    </source>
</evidence>
<dbReference type="PANTHER" id="PTHR37422">
    <property type="entry name" value="TEICHURONIC ACID BIOSYNTHESIS PROTEIN TUAE"/>
    <property type="match status" value="1"/>
</dbReference>